<feature type="compositionally biased region" description="Polar residues" evidence="1">
    <location>
        <begin position="28"/>
        <end position="37"/>
    </location>
</feature>
<sequence>MGRLLPGSRPYHHLPNVPSLTGGGLAMTESTPSMNSNAITQSTYSVPISPNVVGSAIEIEVTKSESRPNSPKKKM</sequence>
<keyword evidence="3" id="KW-1185">Reference proteome</keyword>
<reference evidence="2" key="1">
    <citation type="journal article" date="2023" name="Nat. Commun.">
        <title>Diploid and tetraploid genomes of Acorus and the evolution of monocots.</title>
        <authorList>
            <person name="Ma L."/>
            <person name="Liu K.W."/>
            <person name="Li Z."/>
            <person name="Hsiao Y.Y."/>
            <person name="Qi Y."/>
            <person name="Fu T."/>
            <person name="Tang G.D."/>
            <person name="Zhang D."/>
            <person name="Sun W.H."/>
            <person name="Liu D.K."/>
            <person name="Li Y."/>
            <person name="Chen G.Z."/>
            <person name="Liu X.D."/>
            <person name="Liao X.Y."/>
            <person name="Jiang Y.T."/>
            <person name="Yu X."/>
            <person name="Hao Y."/>
            <person name="Huang J."/>
            <person name="Zhao X.W."/>
            <person name="Ke S."/>
            <person name="Chen Y.Y."/>
            <person name="Wu W.L."/>
            <person name="Hsu J.L."/>
            <person name="Lin Y.F."/>
            <person name="Huang M.D."/>
            <person name="Li C.Y."/>
            <person name="Huang L."/>
            <person name="Wang Z.W."/>
            <person name="Zhao X."/>
            <person name="Zhong W.Y."/>
            <person name="Peng D.H."/>
            <person name="Ahmad S."/>
            <person name="Lan S."/>
            <person name="Zhang J.S."/>
            <person name="Tsai W.C."/>
            <person name="Van de Peer Y."/>
            <person name="Liu Z.J."/>
        </authorList>
    </citation>
    <scope>NUCLEOTIDE SEQUENCE</scope>
    <source>
        <strain evidence="2">CP</strain>
    </source>
</reference>
<dbReference type="EMBL" id="JAUJYO010000011">
    <property type="protein sequence ID" value="KAK1304731.1"/>
    <property type="molecule type" value="Genomic_DNA"/>
</dbReference>
<reference evidence="2" key="2">
    <citation type="submission" date="2023-06" db="EMBL/GenBank/DDBJ databases">
        <authorList>
            <person name="Ma L."/>
            <person name="Liu K.-W."/>
            <person name="Li Z."/>
            <person name="Hsiao Y.-Y."/>
            <person name="Qi Y."/>
            <person name="Fu T."/>
            <person name="Tang G."/>
            <person name="Zhang D."/>
            <person name="Sun W.-H."/>
            <person name="Liu D.-K."/>
            <person name="Li Y."/>
            <person name="Chen G.-Z."/>
            <person name="Liu X.-D."/>
            <person name="Liao X.-Y."/>
            <person name="Jiang Y.-T."/>
            <person name="Yu X."/>
            <person name="Hao Y."/>
            <person name="Huang J."/>
            <person name="Zhao X.-W."/>
            <person name="Ke S."/>
            <person name="Chen Y.-Y."/>
            <person name="Wu W.-L."/>
            <person name="Hsu J.-L."/>
            <person name="Lin Y.-F."/>
            <person name="Huang M.-D."/>
            <person name="Li C.-Y."/>
            <person name="Huang L."/>
            <person name="Wang Z.-W."/>
            <person name="Zhao X."/>
            <person name="Zhong W.-Y."/>
            <person name="Peng D.-H."/>
            <person name="Ahmad S."/>
            <person name="Lan S."/>
            <person name="Zhang J.-S."/>
            <person name="Tsai W.-C."/>
            <person name="Van De Peer Y."/>
            <person name="Liu Z.-J."/>
        </authorList>
    </citation>
    <scope>NUCLEOTIDE SEQUENCE</scope>
    <source>
        <strain evidence="2">CP</strain>
        <tissue evidence="2">Leaves</tissue>
    </source>
</reference>
<gene>
    <name evidence="2" type="ORF">QJS10_CPB11g00626</name>
</gene>
<proteinExistence type="predicted"/>
<evidence type="ECO:0000313" key="3">
    <source>
        <dbReference type="Proteomes" id="UP001180020"/>
    </source>
</evidence>
<organism evidence="2 3">
    <name type="scientific">Acorus calamus</name>
    <name type="common">Sweet flag</name>
    <dbReference type="NCBI Taxonomy" id="4465"/>
    <lineage>
        <taxon>Eukaryota</taxon>
        <taxon>Viridiplantae</taxon>
        <taxon>Streptophyta</taxon>
        <taxon>Embryophyta</taxon>
        <taxon>Tracheophyta</taxon>
        <taxon>Spermatophyta</taxon>
        <taxon>Magnoliopsida</taxon>
        <taxon>Liliopsida</taxon>
        <taxon>Acoraceae</taxon>
        <taxon>Acorus</taxon>
    </lineage>
</organism>
<dbReference type="AlphaFoldDB" id="A0AAV9DSQ2"/>
<dbReference type="Proteomes" id="UP001180020">
    <property type="component" value="Unassembled WGS sequence"/>
</dbReference>
<feature type="region of interest" description="Disordered" evidence="1">
    <location>
        <begin position="1"/>
        <end position="37"/>
    </location>
</feature>
<comment type="caution">
    <text evidence="2">The sequence shown here is derived from an EMBL/GenBank/DDBJ whole genome shotgun (WGS) entry which is preliminary data.</text>
</comment>
<evidence type="ECO:0000313" key="2">
    <source>
        <dbReference type="EMBL" id="KAK1304731.1"/>
    </source>
</evidence>
<protein>
    <submittedName>
        <fullName evidence="2">Uncharacterized protein</fullName>
    </submittedName>
</protein>
<accession>A0AAV9DSQ2</accession>
<evidence type="ECO:0000256" key="1">
    <source>
        <dbReference type="SAM" id="MobiDB-lite"/>
    </source>
</evidence>
<name>A0AAV9DSQ2_ACOCL</name>